<name>A0AAD6WWX7_9AGAR</name>
<reference evidence="1" key="1">
    <citation type="submission" date="2023-03" db="EMBL/GenBank/DDBJ databases">
        <title>Massive genome expansion in bonnet fungi (Mycena s.s.) driven by repeated elements and novel gene families across ecological guilds.</title>
        <authorList>
            <consortium name="Lawrence Berkeley National Laboratory"/>
            <person name="Harder C.B."/>
            <person name="Miyauchi S."/>
            <person name="Viragh M."/>
            <person name="Kuo A."/>
            <person name="Thoen E."/>
            <person name="Andreopoulos B."/>
            <person name="Lu D."/>
            <person name="Skrede I."/>
            <person name="Drula E."/>
            <person name="Henrissat B."/>
            <person name="Morin E."/>
            <person name="Kohler A."/>
            <person name="Barry K."/>
            <person name="LaButti K."/>
            <person name="Morin E."/>
            <person name="Salamov A."/>
            <person name="Lipzen A."/>
            <person name="Mereny Z."/>
            <person name="Hegedus B."/>
            <person name="Baldrian P."/>
            <person name="Stursova M."/>
            <person name="Weitz H."/>
            <person name="Taylor A."/>
            <person name="Grigoriev I.V."/>
            <person name="Nagy L.G."/>
            <person name="Martin F."/>
            <person name="Kauserud H."/>
        </authorList>
    </citation>
    <scope>NUCLEOTIDE SEQUENCE</scope>
    <source>
        <strain evidence="1">CBHHK200</strain>
    </source>
</reference>
<dbReference type="Proteomes" id="UP001218188">
    <property type="component" value="Unassembled WGS sequence"/>
</dbReference>
<proteinExistence type="predicted"/>
<accession>A0AAD6WWX7</accession>
<comment type="caution">
    <text evidence="1">The sequence shown here is derived from an EMBL/GenBank/DDBJ whole genome shotgun (WGS) entry which is preliminary data.</text>
</comment>
<evidence type="ECO:0000313" key="1">
    <source>
        <dbReference type="EMBL" id="KAJ7027710.1"/>
    </source>
</evidence>
<dbReference type="AlphaFoldDB" id="A0AAD6WWX7"/>
<evidence type="ECO:0000313" key="2">
    <source>
        <dbReference type="Proteomes" id="UP001218188"/>
    </source>
</evidence>
<gene>
    <name evidence="1" type="ORF">C8F04DRAFT_1237978</name>
</gene>
<protein>
    <submittedName>
        <fullName evidence="1">Uncharacterized protein</fullName>
    </submittedName>
</protein>
<keyword evidence="2" id="KW-1185">Reference proteome</keyword>
<organism evidence="1 2">
    <name type="scientific">Mycena alexandri</name>
    <dbReference type="NCBI Taxonomy" id="1745969"/>
    <lineage>
        <taxon>Eukaryota</taxon>
        <taxon>Fungi</taxon>
        <taxon>Dikarya</taxon>
        <taxon>Basidiomycota</taxon>
        <taxon>Agaricomycotina</taxon>
        <taxon>Agaricomycetes</taxon>
        <taxon>Agaricomycetidae</taxon>
        <taxon>Agaricales</taxon>
        <taxon>Marasmiineae</taxon>
        <taxon>Mycenaceae</taxon>
        <taxon>Mycena</taxon>
    </lineage>
</organism>
<dbReference type="EMBL" id="JARJCM010000120">
    <property type="protein sequence ID" value="KAJ7027710.1"/>
    <property type="molecule type" value="Genomic_DNA"/>
</dbReference>
<sequence>MNHHLGLCPSLRRTTIRSGIPTLPTHRHSSLLSAVRSKMDAFALTFRAYSTELRNSVITSLRPANLKSSDFVDLSGILCDGGPGSNLSYEARLKMESTYLIAFGLSGRDAVFQYKFSKAKVPFPGRAWGYLYYRPSSAWTPVAGSVRLRINSDDAHGSDLLLPNGLPWQIILPQIVLQGLVSKSEVWTCKNVFGWQRALYPETVLFSLDQLFSISMEQTDLRLTIVGRSSRGMRLALFTKQRLFGDPAPRYPFKGRILARFELSPDKALVFMRFVKIVEPIVCCEPEYDGRTVAPKEGELLSYRDHRMSPSALPAPWSLNMDPEKSTQAADALRLSMKPDSSSRQRPSDLPIPLRFSLFPVMPLLLAVLLFPEFDALSFLRTKMTNNMSAGSGGKTIVARARRRHESERQRAHHALCRPSQTNPLVHSAPVTRLSAGSVGGPSSPRTIACVRLVPESEGGNGILVIYRADYPAPSPFHFRETSYAIPTPRRRLPTRACPGWVVPAYLSIVRANWDVSERR</sequence>